<protein>
    <submittedName>
        <fullName evidence="2">DUF1501 domain-containing protein</fullName>
    </submittedName>
</protein>
<dbReference type="InterPro" id="IPR006311">
    <property type="entry name" value="TAT_signal"/>
</dbReference>
<name>A0AAW7XMX9_9GAMM</name>
<dbReference type="SUPFAM" id="SSF53649">
    <property type="entry name" value="Alkaline phosphatase-like"/>
    <property type="match status" value="1"/>
</dbReference>
<dbReference type="RefSeq" id="WP_303550979.1">
    <property type="nucleotide sequence ID" value="NZ_JAUOPG010000008.1"/>
</dbReference>
<comment type="caution">
    <text evidence="2">The sequence shown here is derived from an EMBL/GenBank/DDBJ whole genome shotgun (WGS) entry which is preliminary data.</text>
</comment>
<evidence type="ECO:0000313" key="2">
    <source>
        <dbReference type="EMBL" id="MDO6454357.1"/>
    </source>
</evidence>
<evidence type="ECO:0000256" key="1">
    <source>
        <dbReference type="SAM" id="SignalP"/>
    </source>
</evidence>
<dbReference type="Pfam" id="PF07394">
    <property type="entry name" value="DUF1501"/>
    <property type="match status" value="1"/>
</dbReference>
<reference evidence="2" key="1">
    <citation type="submission" date="2023-07" db="EMBL/GenBank/DDBJ databases">
        <title>Genome content predicts the carbon catabolic preferences of heterotrophic bacteria.</title>
        <authorList>
            <person name="Gralka M."/>
        </authorList>
    </citation>
    <scope>NUCLEOTIDE SEQUENCE</scope>
    <source>
        <strain evidence="2">I2M16</strain>
    </source>
</reference>
<dbReference type="InterPro" id="IPR010869">
    <property type="entry name" value="DUF1501"/>
</dbReference>
<keyword evidence="1" id="KW-0732">Signal</keyword>
<dbReference type="AlphaFoldDB" id="A0AAW7XMX9"/>
<proteinExistence type="predicted"/>
<dbReference type="EMBL" id="JAUOPG010000008">
    <property type="protein sequence ID" value="MDO6454357.1"/>
    <property type="molecule type" value="Genomic_DNA"/>
</dbReference>
<gene>
    <name evidence="2" type="ORF">Q4490_12355</name>
</gene>
<dbReference type="Proteomes" id="UP001169862">
    <property type="component" value="Unassembled WGS sequence"/>
</dbReference>
<dbReference type="InterPro" id="IPR017850">
    <property type="entry name" value="Alkaline_phosphatase_core_sf"/>
</dbReference>
<evidence type="ECO:0000313" key="3">
    <source>
        <dbReference type="Proteomes" id="UP001169862"/>
    </source>
</evidence>
<feature type="signal peptide" evidence="1">
    <location>
        <begin position="1"/>
        <end position="29"/>
    </location>
</feature>
<organism evidence="2 3">
    <name type="scientific">Neptunomonas phycophila</name>
    <dbReference type="NCBI Taxonomy" id="1572645"/>
    <lineage>
        <taxon>Bacteria</taxon>
        <taxon>Pseudomonadati</taxon>
        <taxon>Pseudomonadota</taxon>
        <taxon>Gammaproteobacteria</taxon>
        <taxon>Oceanospirillales</taxon>
        <taxon>Oceanospirillaceae</taxon>
        <taxon>Neptunomonas</taxon>
    </lineage>
</organism>
<dbReference type="PROSITE" id="PS51318">
    <property type="entry name" value="TAT"/>
    <property type="match status" value="1"/>
</dbReference>
<feature type="chain" id="PRO_5044015326" evidence="1">
    <location>
        <begin position="30"/>
        <end position="394"/>
    </location>
</feature>
<accession>A0AAW7XMX9</accession>
<dbReference type="PANTHER" id="PTHR43737:SF1">
    <property type="entry name" value="DUF1501 DOMAIN-CONTAINING PROTEIN"/>
    <property type="match status" value="1"/>
</dbReference>
<dbReference type="PANTHER" id="PTHR43737">
    <property type="entry name" value="BLL7424 PROTEIN"/>
    <property type="match status" value="1"/>
</dbReference>
<sequence length="394" mass="43384">MITRRQMLKLSAGLSVAGLSMPLAMPAWATNPDKPRYLILIELHGGNDSLNMCIPHNQEGYYAARPSLAIPKDQHIILSPQLALNGVMSPLENLWAAGELAIIPGVGYPEPNRSHFRSIEIWDTASNSDEYLSDGWLSESLKQVMLDEHLAAHGIVIGRNPAPLMGEGLKTLVMRNQASFIRESKQLDKILASTENPTLRHLINVHKDARRGGEVLRMGFENAKKEANKDKGKKSNADRFLVDVQEAAAIIQAGYGAPVIKLALSGFDTHFNQNKQHQKLLKSLAQGIAQLRASLTESGHWDQTLVMTYSEFGRRVGENGSQGTDHGTAATHFMVGGKVAGGIKSVVPSVTDLVDKDLQYHQDFRALYASVTEQWLGLPLSSHYQRYKQIPLLS</sequence>